<keyword evidence="3" id="KW-1185">Reference proteome</keyword>
<dbReference type="KEGG" id="char:105898345"/>
<feature type="compositionally biased region" description="Basic and acidic residues" evidence="2">
    <location>
        <begin position="162"/>
        <end position="178"/>
    </location>
</feature>
<feature type="region of interest" description="Disordered" evidence="2">
    <location>
        <begin position="162"/>
        <end position="203"/>
    </location>
</feature>
<dbReference type="PANTHER" id="PTHR16095:SF9">
    <property type="entry name" value="PROLINE AND SERINE-RICH PROTEIN 2"/>
    <property type="match status" value="1"/>
</dbReference>
<dbReference type="OrthoDB" id="8725016at2759"/>
<dbReference type="Pfam" id="PF15385">
    <property type="entry name" value="SARG"/>
    <property type="match status" value="1"/>
</dbReference>
<evidence type="ECO:0000256" key="2">
    <source>
        <dbReference type="SAM" id="MobiDB-lite"/>
    </source>
</evidence>
<feature type="compositionally biased region" description="Polar residues" evidence="2">
    <location>
        <begin position="375"/>
        <end position="393"/>
    </location>
</feature>
<dbReference type="GeneID" id="105898345"/>
<proteinExistence type="predicted"/>
<feature type="compositionally biased region" description="Pro residues" evidence="2">
    <location>
        <begin position="424"/>
        <end position="444"/>
    </location>
</feature>
<reference evidence="4" key="1">
    <citation type="submission" date="2025-08" db="UniProtKB">
        <authorList>
            <consortium name="RefSeq"/>
        </authorList>
    </citation>
    <scope>IDENTIFICATION</scope>
</reference>
<dbReference type="AlphaFoldDB" id="A0A8M1KQB6"/>
<feature type="compositionally biased region" description="Polar residues" evidence="2">
    <location>
        <begin position="618"/>
        <end position="628"/>
    </location>
</feature>
<keyword evidence="1" id="KW-0597">Phosphoprotein</keyword>
<name>A0A8M1KQB6_CLUHA</name>
<feature type="region of interest" description="Disordered" evidence="2">
    <location>
        <begin position="71"/>
        <end position="110"/>
    </location>
</feature>
<feature type="compositionally biased region" description="Low complexity" evidence="2">
    <location>
        <begin position="337"/>
        <end position="360"/>
    </location>
</feature>
<feature type="region of interest" description="Disordered" evidence="2">
    <location>
        <begin position="333"/>
        <end position="552"/>
    </location>
</feature>
<evidence type="ECO:0000256" key="1">
    <source>
        <dbReference type="ARBA" id="ARBA00022553"/>
    </source>
</evidence>
<feature type="region of interest" description="Disordered" evidence="2">
    <location>
        <begin position="578"/>
        <end position="637"/>
    </location>
</feature>
<evidence type="ECO:0000313" key="4">
    <source>
        <dbReference type="RefSeq" id="XP_042566077.1"/>
    </source>
</evidence>
<evidence type="ECO:0000313" key="3">
    <source>
        <dbReference type="Proteomes" id="UP000515152"/>
    </source>
</evidence>
<feature type="region of interest" description="Disordered" evidence="2">
    <location>
        <begin position="230"/>
        <end position="259"/>
    </location>
</feature>
<dbReference type="RefSeq" id="XP_042566077.1">
    <property type="nucleotide sequence ID" value="XM_042710143.1"/>
</dbReference>
<dbReference type="Proteomes" id="UP000515152">
    <property type="component" value="Chromosome 16"/>
</dbReference>
<sequence>MPTCHCPPDLVTMDIQVQANLHYGVNGGHESSAGTRARSYDDDTLQFLSREEKECILFFEETIDSLDDALKDEEEGPSKDQGVGLSTGSNTPVEAGSAPPSPLQASTPVTEHPHHLRENDIIDLVHSISEHGEFKEIQFQPRTPDFQSMAVAPVSHFEMKAKRDPQENFPAEYHHPASSEDNGGTGSSGGYQPPPGSVPTPGLIAQRLANHQGGTSMLPSMLVMRRRSLDSGNRAVTPASQPGTEQPAKQGPRTSAKPNFRDLNHAVAMAAVSAAERRAQMPGNLGGVADQMEGGEPACVRKLPTRSVSFRDPTPDKSHMEALSKLGLVRGRAKSITPTVKTSPEPKPKSTTTTASSAPRTEIHTDFNRFGGKSTVVTPSPLSLTTLAPTSPSADVASRDFNSYGGRTITVVPATSGRADPDPEPSPSPSPSPPPPAYNPPPPAKTDAPATEINSYGGRTKTIVPASALARADIPDGPASHQQDIRANVQTHSPSPPSTARGESPQTSPPCCTSSDPFSHYGGKSKVITPAPAVVPKMDHPQPEAPRSVPVNQVRVARENSFGRRPQVVVPLPTLVIPPVGGARGKSATLPPTSPKPPSPHRVKPPSPEVRRKASKPSFRSQGITVQFSGRGATDDSRREALRKLGLLKDTSLL</sequence>
<organism evidence="3 4">
    <name type="scientific">Clupea harengus</name>
    <name type="common">Atlantic herring</name>
    <dbReference type="NCBI Taxonomy" id="7950"/>
    <lineage>
        <taxon>Eukaryota</taxon>
        <taxon>Metazoa</taxon>
        <taxon>Chordata</taxon>
        <taxon>Craniata</taxon>
        <taxon>Vertebrata</taxon>
        <taxon>Euteleostomi</taxon>
        <taxon>Actinopterygii</taxon>
        <taxon>Neopterygii</taxon>
        <taxon>Teleostei</taxon>
        <taxon>Clupei</taxon>
        <taxon>Clupeiformes</taxon>
        <taxon>Clupeoidei</taxon>
        <taxon>Clupeidae</taxon>
        <taxon>Clupea</taxon>
    </lineage>
</organism>
<feature type="compositionally biased region" description="Low complexity" evidence="2">
    <location>
        <begin position="504"/>
        <end position="517"/>
    </location>
</feature>
<protein>
    <submittedName>
        <fullName evidence="4">Proline and serine-rich protein 2</fullName>
    </submittedName>
</protein>
<accession>A0A8M1KQB6</accession>
<dbReference type="PANTHER" id="PTHR16095">
    <property type="entry name" value="TRANSMEMBRANE PROTEIN 143 FAMILY MEMBER"/>
    <property type="match status" value="1"/>
</dbReference>
<gene>
    <name evidence="4" type="primary">LOC105898345</name>
</gene>